<dbReference type="AlphaFoldDB" id="A0A0C1RP98"/>
<dbReference type="OrthoDB" id="9810477at2"/>
<reference evidence="2" key="1">
    <citation type="journal article" date="2015" name="Genome Announc.">
        <title>Draft Genome Sequence of Tolypothrix boutellei Strain VB521301.</title>
        <authorList>
            <person name="Chandrababunaidu M.M."/>
            <person name="Singh D."/>
            <person name="Sen D."/>
            <person name="Bhan S."/>
            <person name="Das S."/>
            <person name="Gupta A."/>
            <person name="Adhikary S.P."/>
            <person name="Tripathy S."/>
        </authorList>
    </citation>
    <scope>NUCLEOTIDE SEQUENCE</scope>
    <source>
        <strain evidence="2">VB521301</strain>
    </source>
</reference>
<proteinExistence type="predicted"/>
<dbReference type="Proteomes" id="UP000029738">
    <property type="component" value="Unassembled WGS sequence"/>
</dbReference>
<dbReference type="InterPro" id="IPR050570">
    <property type="entry name" value="Cell_wall_metabolism_enzyme"/>
</dbReference>
<keyword evidence="3" id="KW-1185">Reference proteome</keyword>
<dbReference type="EMBL" id="JHEG02000001">
    <property type="protein sequence ID" value="KIE13840.1"/>
    <property type="molecule type" value="Genomic_DNA"/>
</dbReference>
<evidence type="ECO:0000313" key="2">
    <source>
        <dbReference type="EMBL" id="KIE13840.1"/>
    </source>
</evidence>
<accession>A0A0C1RP98</accession>
<dbReference type="PANTHER" id="PTHR21666:SF270">
    <property type="entry name" value="MUREIN HYDROLASE ACTIVATOR ENVC"/>
    <property type="match status" value="1"/>
</dbReference>
<dbReference type="RefSeq" id="WP_038092384.1">
    <property type="nucleotide sequence ID" value="NZ_JHEG04000001.1"/>
</dbReference>
<protein>
    <submittedName>
        <fullName evidence="1">M23 family metallopeptidase</fullName>
    </submittedName>
</protein>
<organism evidence="2">
    <name type="scientific">Tolypothrix bouteillei VB521301</name>
    <dbReference type="NCBI Taxonomy" id="1479485"/>
    <lineage>
        <taxon>Bacteria</taxon>
        <taxon>Bacillati</taxon>
        <taxon>Cyanobacteriota</taxon>
        <taxon>Cyanophyceae</taxon>
        <taxon>Nostocales</taxon>
        <taxon>Tolypothrichaceae</taxon>
        <taxon>Tolypothrix</taxon>
    </lineage>
</organism>
<name>A0A0C1RP98_9CYAN</name>
<evidence type="ECO:0000313" key="1">
    <source>
        <dbReference type="EMBL" id="KAF3884072.1"/>
    </source>
</evidence>
<dbReference type="CDD" id="cd12797">
    <property type="entry name" value="M23_peptidase"/>
    <property type="match status" value="1"/>
</dbReference>
<dbReference type="SUPFAM" id="SSF51261">
    <property type="entry name" value="Duplicated hybrid motif"/>
    <property type="match status" value="1"/>
</dbReference>
<reference evidence="1" key="2">
    <citation type="submission" date="2019-11" db="EMBL/GenBank/DDBJ databases">
        <title>Improved Assembly of Tolypothrix boutellei genome.</title>
        <authorList>
            <person name="Sarangi A.N."/>
            <person name="Mukherjee M."/>
            <person name="Ghosh S."/>
            <person name="Singh D."/>
            <person name="Das A."/>
            <person name="Kant S."/>
            <person name="Prusty A."/>
            <person name="Tripathy S."/>
        </authorList>
    </citation>
    <scope>NUCLEOTIDE SEQUENCE</scope>
    <source>
        <strain evidence="1">VB521301</strain>
    </source>
</reference>
<sequence>MRTLKWILIVMVIIVGIFTIPTKIAVAQSSNAQPTWSRFIWPLCGRIKEEFAKTPTTDDDIDKNGTIACDVARIEQQGKTDFPIYYGFGYRNFRDSTRAISFHRGLDLATPGNTHNKDNDNPVFATASGFVKSVTCDKTGQTNADLDNKPQECISARDQKVVLLHPANGASQCSTTNPCLISVYDHVYVTVSGQDPLVKPGETVVKGQHIAWTGTSREDNFDHIHFEIRDPYERAKQANVTTSGGSSFAKDARNPMFYLPYLVLNNPEPLNIEITETPVVSNPGVDVWVNLTANPNYNFNLKSIQVKSTYEDSNGTHQRAFVPTLRTSGTNVKEYIVNNSLFDIDEWSVQHTPFPSGSTLWDKEKTENPYFKNTNSTEPDQFLEKNASTTTLQDGHRYADFDFKLITVGERRDNTIGNEWYTLKVGFTGIEDAPAGTTRCYEVEVVTAYPNPITSSQFRRLNQTKTVTQCFT</sequence>
<evidence type="ECO:0000313" key="3">
    <source>
        <dbReference type="Proteomes" id="UP000029738"/>
    </source>
</evidence>
<dbReference type="PANTHER" id="PTHR21666">
    <property type="entry name" value="PEPTIDASE-RELATED"/>
    <property type="match status" value="1"/>
</dbReference>
<dbReference type="InterPro" id="IPR011055">
    <property type="entry name" value="Dup_hybrid_motif"/>
</dbReference>
<gene>
    <name evidence="2" type="ORF">DA73_0200030</name>
    <name evidence="1" type="ORF">DA73_0400000065</name>
</gene>
<dbReference type="GO" id="GO:0004222">
    <property type="term" value="F:metalloendopeptidase activity"/>
    <property type="evidence" value="ECO:0007669"/>
    <property type="project" value="TreeGrafter"/>
</dbReference>
<dbReference type="EMBL" id="JHEG04000001">
    <property type="protein sequence ID" value="KAF3884072.1"/>
    <property type="molecule type" value="Genomic_DNA"/>
</dbReference>
<dbReference type="Gene3D" id="2.70.70.10">
    <property type="entry name" value="Glucose Permease (Domain IIA)"/>
    <property type="match status" value="1"/>
</dbReference>
<dbReference type="STRING" id="1479485.DA73_0200030"/>
<comment type="caution">
    <text evidence="2">The sequence shown here is derived from an EMBL/GenBank/DDBJ whole genome shotgun (WGS) entry which is preliminary data.</text>
</comment>